<feature type="compositionally biased region" description="Basic residues" evidence="1">
    <location>
        <begin position="775"/>
        <end position="789"/>
    </location>
</feature>
<dbReference type="EMBL" id="ML002218">
    <property type="protein sequence ID" value="RKP40234.1"/>
    <property type="molecule type" value="Genomic_DNA"/>
</dbReference>
<feature type="region of interest" description="Disordered" evidence="1">
    <location>
        <begin position="730"/>
        <end position="824"/>
    </location>
</feature>
<dbReference type="Gene3D" id="2.60.200.20">
    <property type="match status" value="1"/>
</dbReference>
<gene>
    <name evidence="2" type="ORF">BJ085DRAFT_37445</name>
</gene>
<keyword evidence="3" id="KW-1185">Reference proteome</keyword>
<proteinExistence type="predicted"/>
<name>A0A4Q0A2D1_9FUNG</name>
<dbReference type="Proteomes" id="UP000268162">
    <property type="component" value="Unassembled WGS sequence"/>
</dbReference>
<dbReference type="InterPro" id="IPR008984">
    <property type="entry name" value="SMAD_FHA_dom_sf"/>
</dbReference>
<reference evidence="3" key="1">
    <citation type="journal article" date="2018" name="Nat. Microbiol.">
        <title>Leveraging single-cell genomics to expand the fungal tree of life.</title>
        <authorList>
            <person name="Ahrendt S.R."/>
            <person name="Quandt C.A."/>
            <person name="Ciobanu D."/>
            <person name="Clum A."/>
            <person name="Salamov A."/>
            <person name="Andreopoulos B."/>
            <person name="Cheng J.F."/>
            <person name="Woyke T."/>
            <person name="Pelin A."/>
            <person name="Henrissat B."/>
            <person name="Reynolds N.K."/>
            <person name="Benny G.L."/>
            <person name="Smith M.E."/>
            <person name="James T.Y."/>
            <person name="Grigoriev I.V."/>
        </authorList>
    </citation>
    <scope>NUCLEOTIDE SEQUENCE [LARGE SCALE GENOMIC DNA]</scope>
    <source>
        <strain evidence="3">RSA 468</strain>
    </source>
</reference>
<feature type="region of interest" description="Disordered" evidence="1">
    <location>
        <begin position="559"/>
        <end position="617"/>
    </location>
</feature>
<feature type="compositionally biased region" description="Basic residues" evidence="1">
    <location>
        <begin position="746"/>
        <end position="767"/>
    </location>
</feature>
<evidence type="ECO:0000256" key="1">
    <source>
        <dbReference type="SAM" id="MobiDB-lite"/>
    </source>
</evidence>
<protein>
    <recommendedName>
        <fullName evidence="4">FHA domain-containing protein</fullName>
    </recommendedName>
</protein>
<dbReference type="AlphaFoldDB" id="A0A4Q0A2D1"/>
<feature type="compositionally biased region" description="Pro residues" evidence="1">
    <location>
        <begin position="270"/>
        <end position="282"/>
    </location>
</feature>
<evidence type="ECO:0000313" key="3">
    <source>
        <dbReference type="Proteomes" id="UP000268162"/>
    </source>
</evidence>
<feature type="region of interest" description="Disordered" evidence="1">
    <location>
        <begin position="397"/>
        <end position="419"/>
    </location>
</feature>
<evidence type="ECO:0008006" key="4">
    <source>
        <dbReference type="Google" id="ProtNLM"/>
    </source>
</evidence>
<feature type="region of interest" description="Disordered" evidence="1">
    <location>
        <begin position="252"/>
        <end position="287"/>
    </location>
</feature>
<organism evidence="2 3">
    <name type="scientific">Dimargaris cristalligena</name>
    <dbReference type="NCBI Taxonomy" id="215637"/>
    <lineage>
        <taxon>Eukaryota</taxon>
        <taxon>Fungi</taxon>
        <taxon>Fungi incertae sedis</taxon>
        <taxon>Zoopagomycota</taxon>
        <taxon>Kickxellomycotina</taxon>
        <taxon>Dimargaritomycetes</taxon>
        <taxon>Dimargaritales</taxon>
        <taxon>Dimargaritaceae</taxon>
        <taxon>Dimargaris</taxon>
    </lineage>
</organism>
<dbReference type="SUPFAM" id="SSF49879">
    <property type="entry name" value="SMAD/FHA domain"/>
    <property type="match status" value="1"/>
</dbReference>
<dbReference type="OrthoDB" id="10690283at2759"/>
<feature type="compositionally biased region" description="Polar residues" evidence="1">
    <location>
        <begin position="559"/>
        <end position="575"/>
    </location>
</feature>
<accession>A0A4Q0A2D1</accession>
<feature type="compositionally biased region" description="Basic and acidic residues" evidence="1">
    <location>
        <begin position="797"/>
        <end position="816"/>
    </location>
</feature>
<sequence>MPSVPHLPGTLPTPKAFYNGTFAIPPGFIYLQSQHPCRYSDRYIDLTRRPVKFRRSLTPDQLPLSDNLFFDSLFIANFHALLWYDQDKEKDHFSDHGTFLNDRRIGGADKPRQIETLADLDILRLGPQEAVDADDHSFSDGAIVFFVFLPTFSQNLPERTRSFNNTDTMIASSLPPLSTDGPEALATPDTKLSDAGAHSLSTSEYPTNDELLAILNSLRPCPMKEAEMRVASAELPRLEKDVSQMEASFQKFTSREGTAHSWPRFGVTPSPKPVSPPPPTSPPHNRVVSPGKAAHLYHYAFATAGPSAWYIDRNRPMLDYPKNKWVSQGPYHHFGPQYSPDRDPMANVPYYPAYRAPHRIQPQKRERDQPDSYLQAYRQPWDEISVSTTSAVAETLRHRPRANSRSAIPPETVTSTQESVQYGIDSSVVAIIAEIPSDAELRTPLDSITLSNDRVGLYPTNPAFSRDETLAHRGGNRSPGTADTSWITHLLLPSIDYANLANYSVLAGLENSSFSSMAKTRSSLPLHDSAGCPETNSADLMAWQNQDLVGGTLVSQTLDPSSTLSNSAVSTANSFNPPPETETSPPLSSDAPMAETEAGAEPPSPTDPATASAHRRAQPPIPVTDFVSRAVSGVLLPTAADDDRLPHMRWFNQLFASNPAFLESLQMPQPVGMVCPEDRGAFTYPTALTPDGGDQLDDIDQRIFGINYDLWNNSANSVELNSPTSSLCESLEFEPSSRPGGGLQQRKPKRRITFSRLLPPHHLRRSRRSDNRTSTNRKGHPHSYSHPNHHYNSSHLRRPEGEGDNRDASHYGDRRSGHYKPTAEVFRETGERVKQIFTNIIHRVRVSDFNGQDNLDHVSVVSEEKI</sequence>
<evidence type="ECO:0000313" key="2">
    <source>
        <dbReference type="EMBL" id="RKP40234.1"/>
    </source>
</evidence>